<feature type="chain" id="PRO_5044788957" description="Peptide-methionine (S)-S-oxide reductase" evidence="2">
    <location>
        <begin position="25"/>
        <end position="319"/>
    </location>
</feature>
<evidence type="ECO:0008006" key="5">
    <source>
        <dbReference type="Google" id="ProtNLM"/>
    </source>
</evidence>
<sequence>MSRRIAISFSPLLSLLSPWSSSHAWTGTVSPSRVDPPRAGTRHTSSSPVDAGAPDGPAERREDDVNPHLGRHPSRRSFPGSSGDVGVDRDGHGRFRSPPPDVSPPAAAAIAAEIDDVGDDIVDVYFGCGCFWHVQHEFVEAERRILGRTDPELTSGAGYAGGGGGEGCWDTPRSSRCACRRRNSRNSPVEYCKLFDDLGNRPDQFGDRGPEYRNLVGIPGGTSSPLAAKLVRASISTGDRLDFAVGKGDDGDVPAVSYVMDTADFPFFVAERYHQFHDGFRLDEGYPESYNSLAGKFASKGENFGTCPNGMMGIGFGGL</sequence>
<evidence type="ECO:0000313" key="4">
    <source>
        <dbReference type="Proteomes" id="UP001530377"/>
    </source>
</evidence>
<gene>
    <name evidence="3" type="ORF">ACHAXA_011464</name>
</gene>
<organism evidence="3 4">
    <name type="scientific">Cyclostephanos tholiformis</name>
    <dbReference type="NCBI Taxonomy" id="382380"/>
    <lineage>
        <taxon>Eukaryota</taxon>
        <taxon>Sar</taxon>
        <taxon>Stramenopiles</taxon>
        <taxon>Ochrophyta</taxon>
        <taxon>Bacillariophyta</taxon>
        <taxon>Coscinodiscophyceae</taxon>
        <taxon>Thalassiosirophycidae</taxon>
        <taxon>Stephanodiscales</taxon>
        <taxon>Stephanodiscaceae</taxon>
        <taxon>Cyclostephanos</taxon>
    </lineage>
</organism>
<feature type="region of interest" description="Disordered" evidence="1">
    <location>
        <begin position="22"/>
        <end position="104"/>
    </location>
</feature>
<protein>
    <recommendedName>
        <fullName evidence="5">Peptide-methionine (S)-S-oxide reductase</fullName>
    </recommendedName>
</protein>
<keyword evidence="2" id="KW-0732">Signal</keyword>
<feature type="compositionally biased region" description="Basic and acidic residues" evidence="1">
    <location>
        <begin position="57"/>
        <end position="66"/>
    </location>
</feature>
<dbReference type="Gene3D" id="3.30.1060.10">
    <property type="entry name" value="Peptide methionine sulphoxide reductase MsrA"/>
    <property type="match status" value="1"/>
</dbReference>
<comment type="caution">
    <text evidence="3">The sequence shown here is derived from an EMBL/GenBank/DDBJ whole genome shotgun (WGS) entry which is preliminary data.</text>
</comment>
<evidence type="ECO:0000256" key="2">
    <source>
        <dbReference type="SAM" id="SignalP"/>
    </source>
</evidence>
<evidence type="ECO:0000313" key="3">
    <source>
        <dbReference type="EMBL" id="KAL3822827.1"/>
    </source>
</evidence>
<dbReference type="InterPro" id="IPR036509">
    <property type="entry name" value="Met_Sox_Rdtase_MsrA_sf"/>
</dbReference>
<evidence type="ECO:0000256" key="1">
    <source>
        <dbReference type="SAM" id="MobiDB-lite"/>
    </source>
</evidence>
<accession>A0ABD3SE64</accession>
<reference evidence="3 4" key="1">
    <citation type="submission" date="2024-10" db="EMBL/GenBank/DDBJ databases">
        <title>Updated reference genomes for cyclostephanoid diatoms.</title>
        <authorList>
            <person name="Roberts W.R."/>
            <person name="Alverson A.J."/>
        </authorList>
    </citation>
    <scope>NUCLEOTIDE SEQUENCE [LARGE SCALE GENOMIC DNA]</scope>
    <source>
        <strain evidence="3 4">AJA228-03</strain>
    </source>
</reference>
<dbReference type="AlphaFoldDB" id="A0ABD3SE64"/>
<proteinExistence type="predicted"/>
<name>A0ABD3SE64_9STRA</name>
<feature type="signal peptide" evidence="2">
    <location>
        <begin position="1"/>
        <end position="24"/>
    </location>
</feature>
<keyword evidence="4" id="KW-1185">Reference proteome</keyword>
<dbReference type="Proteomes" id="UP001530377">
    <property type="component" value="Unassembled WGS sequence"/>
</dbReference>
<dbReference type="EMBL" id="JALLPB020000053">
    <property type="protein sequence ID" value="KAL3822827.1"/>
    <property type="molecule type" value="Genomic_DNA"/>
</dbReference>